<evidence type="ECO:0000256" key="1">
    <source>
        <dbReference type="ARBA" id="ARBA00003294"/>
    </source>
</evidence>
<evidence type="ECO:0000256" key="14">
    <source>
        <dbReference type="PIRSR" id="PIRSR001365-1"/>
    </source>
</evidence>
<comment type="subcellular location">
    <subcellularLocation>
        <location evidence="12">Cytoplasm</location>
    </subcellularLocation>
</comment>
<gene>
    <name evidence="12" type="primary">dapA</name>
    <name evidence="16" type="ORF">HQ35_01390</name>
</gene>
<dbReference type="PIRSF" id="PIRSF001365">
    <property type="entry name" value="DHDPS"/>
    <property type="match status" value="1"/>
</dbReference>
<reference evidence="16 17" key="1">
    <citation type="submission" date="2014-08" db="EMBL/GenBank/DDBJ databases">
        <title>Porphyromonas cangingivalis strain:COT-109_OH1386 Genome sequencing.</title>
        <authorList>
            <person name="Wallis C."/>
            <person name="Deusch O."/>
            <person name="O'Flynn C."/>
            <person name="Davis I."/>
            <person name="Jospin G."/>
            <person name="Darling A.E."/>
            <person name="Coil D.A."/>
            <person name="Alexiev A."/>
            <person name="Horsfall A."/>
            <person name="Kirkwood N."/>
            <person name="Harris S."/>
            <person name="Eisen J.A."/>
        </authorList>
    </citation>
    <scope>NUCLEOTIDE SEQUENCE [LARGE SCALE GENOMIC DNA]</scope>
    <source>
        <strain evidence="17">COT-109 OH1386</strain>
    </source>
</reference>
<evidence type="ECO:0000256" key="4">
    <source>
        <dbReference type="ARBA" id="ARBA00012086"/>
    </source>
</evidence>
<comment type="function">
    <text evidence="1 12">Catalyzes the condensation of (S)-aspartate-beta-semialdehyde [(S)-ASA] and pyruvate to 4-hydroxy-tetrahydrodipicolinate (HTPA).</text>
</comment>
<proteinExistence type="inferred from homology"/>
<evidence type="ECO:0000256" key="3">
    <source>
        <dbReference type="ARBA" id="ARBA00007592"/>
    </source>
</evidence>
<dbReference type="Pfam" id="PF00701">
    <property type="entry name" value="DHDPS"/>
    <property type="match status" value="1"/>
</dbReference>
<dbReference type="eggNOG" id="COG0329">
    <property type="taxonomic scope" value="Bacteria"/>
</dbReference>
<dbReference type="PANTHER" id="PTHR12128">
    <property type="entry name" value="DIHYDRODIPICOLINATE SYNTHASE"/>
    <property type="match status" value="1"/>
</dbReference>
<dbReference type="GO" id="GO:0009089">
    <property type="term" value="P:lysine biosynthetic process via diaminopimelate"/>
    <property type="evidence" value="ECO:0007669"/>
    <property type="project" value="UniProtKB-UniRule"/>
</dbReference>
<dbReference type="EC" id="4.3.3.7" evidence="4 12"/>
<comment type="subunit">
    <text evidence="12">Homotetramer; dimer of dimers.</text>
</comment>
<dbReference type="OrthoDB" id="9782828at2"/>
<dbReference type="PANTHER" id="PTHR12128:SF66">
    <property type="entry name" value="4-HYDROXY-2-OXOGLUTARATE ALDOLASE, MITOCHONDRIAL"/>
    <property type="match status" value="1"/>
</dbReference>
<feature type="binding site" evidence="12 15">
    <location>
        <position position="49"/>
    </location>
    <ligand>
        <name>pyruvate</name>
        <dbReference type="ChEBI" id="CHEBI:15361"/>
    </ligand>
</feature>
<dbReference type="GO" id="GO:0005829">
    <property type="term" value="C:cytosol"/>
    <property type="evidence" value="ECO:0007669"/>
    <property type="project" value="TreeGrafter"/>
</dbReference>
<keyword evidence="9 12" id="KW-0456">Lyase</keyword>
<keyword evidence="8 12" id="KW-0457">Lysine biosynthesis</keyword>
<feature type="site" description="Part of a proton relay during catalysis" evidence="12">
    <location>
        <position position="111"/>
    </location>
</feature>
<feature type="site" description="Part of a proton relay during catalysis" evidence="12">
    <location>
        <position position="48"/>
    </location>
</feature>
<sequence>MDAKSIKGMGTALITPFKEDDSVDYAKLRELVELQITAGADFIVAIGTTAESPALTTEEQDEIIRTIKEVNKGRIPLVVGVCGNGTNKVIHRILTMDKEGVDALLCVCPYYNKPTQEGLYRHFKALSEASPLPIILYNIPARAGVNMLPETTLRIARECPNIIGIKEASGIVGQIDMIIKQREPNFIVLSGDDTITYPLIAMGADGVISVIGNAFPQAFSTMVRLARRGDITSALPIHHSFKELYPLLFVDGNPSGIKMAMKHLGMLNGHLRLPLVPMTDENSAKMAAVLSDITGK</sequence>
<dbReference type="InterPro" id="IPR013785">
    <property type="entry name" value="Aldolase_TIM"/>
</dbReference>
<dbReference type="InterPro" id="IPR002220">
    <property type="entry name" value="DapA-like"/>
</dbReference>
<comment type="caution">
    <text evidence="12">Was originally thought to be a dihydrodipicolinate synthase (DHDPS), catalyzing the condensation of (S)-aspartate-beta-semialdehyde [(S)-ASA] and pyruvate to dihydrodipicolinate (DHDP). However, it was shown in E.coli that the product of the enzymatic reaction is not dihydrodipicolinate but in fact (4S)-4-hydroxy-2,3,4,5-tetrahydro-(2S)-dipicolinic acid (HTPA), and that the consecutive dehydration reaction leading to DHDP is not spontaneous but catalyzed by DapB.</text>
</comment>
<dbReference type="STRING" id="36874.HQ34_06925"/>
<dbReference type="Gene3D" id="3.20.20.70">
    <property type="entry name" value="Aldolase class I"/>
    <property type="match status" value="1"/>
</dbReference>
<dbReference type="GO" id="GO:0019877">
    <property type="term" value="P:diaminopimelate biosynthetic process"/>
    <property type="evidence" value="ECO:0007669"/>
    <property type="project" value="UniProtKB-UniRule"/>
</dbReference>
<comment type="catalytic activity">
    <reaction evidence="11 12">
        <text>L-aspartate 4-semialdehyde + pyruvate = (2S,4S)-4-hydroxy-2,3,4,5-tetrahydrodipicolinate + H2O + H(+)</text>
        <dbReference type="Rhea" id="RHEA:34171"/>
        <dbReference type="ChEBI" id="CHEBI:15361"/>
        <dbReference type="ChEBI" id="CHEBI:15377"/>
        <dbReference type="ChEBI" id="CHEBI:15378"/>
        <dbReference type="ChEBI" id="CHEBI:67139"/>
        <dbReference type="ChEBI" id="CHEBI:537519"/>
        <dbReference type="EC" id="4.3.3.7"/>
    </reaction>
</comment>
<evidence type="ECO:0000256" key="13">
    <source>
        <dbReference type="PIRNR" id="PIRNR001365"/>
    </source>
</evidence>
<dbReference type="InterPro" id="IPR020625">
    <property type="entry name" value="Schiff_base-form_aldolases_AS"/>
</dbReference>
<evidence type="ECO:0000256" key="9">
    <source>
        <dbReference type="ARBA" id="ARBA00023239"/>
    </source>
</evidence>
<dbReference type="PRINTS" id="PR00146">
    <property type="entry name" value="DHPICSNTHASE"/>
</dbReference>
<comment type="pathway">
    <text evidence="2 12">Amino-acid biosynthesis; L-lysine biosynthesis via DAP pathway; (S)-tetrahydrodipicolinate from L-aspartate: step 3/4.</text>
</comment>
<dbReference type="PROSITE" id="PS00666">
    <property type="entry name" value="DHDPS_2"/>
    <property type="match status" value="1"/>
</dbReference>
<evidence type="ECO:0000256" key="7">
    <source>
        <dbReference type="ARBA" id="ARBA00022915"/>
    </source>
</evidence>
<dbReference type="InterPro" id="IPR005263">
    <property type="entry name" value="DapA"/>
</dbReference>
<comment type="similarity">
    <text evidence="3 12 13">Belongs to the DapA family.</text>
</comment>
<dbReference type="SUPFAM" id="SSF51569">
    <property type="entry name" value="Aldolase"/>
    <property type="match status" value="1"/>
</dbReference>
<evidence type="ECO:0000313" key="16">
    <source>
        <dbReference type="EMBL" id="KGN82891.1"/>
    </source>
</evidence>
<dbReference type="NCBIfam" id="TIGR00674">
    <property type="entry name" value="dapA"/>
    <property type="match status" value="1"/>
</dbReference>
<dbReference type="CDD" id="cd00950">
    <property type="entry name" value="DHDPS"/>
    <property type="match status" value="1"/>
</dbReference>
<feature type="binding site" evidence="12 15">
    <location>
        <position position="208"/>
    </location>
    <ligand>
        <name>pyruvate</name>
        <dbReference type="ChEBI" id="CHEBI:15361"/>
    </ligand>
</feature>
<evidence type="ECO:0000256" key="2">
    <source>
        <dbReference type="ARBA" id="ARBA00005120"/>
    </source>
</evidence>
<keyword evidence="7 12" id="KW-0220">Diaminopimelate biosynthesis</keyword>
<dbReference type="HAMAP" id="MF_00418">
    <property type="entry name" value="DapA"/>
    <property type="match status" value="1"/>
</dbReference>
<keyword evidence="5 12" id="KW-0963">Cytoplasm</keyword>
<feature type="active site" description="Proton donor/acceptor" evidence="12 14">
    <location>
        <position position="137"/>
    </location>
</feature>
<dbReference type="RefSeq" id="WP_036850321.1">
    <property type="nucleotide sequence ID" value="NZ_JQJD01000005.1"/>
</dbReference>
<dbReference type="Proteomes" id="UP000030125">
    <property type="component" value="Unassembled WGS sequence"/>
</dbReference>
<dbReference type="GO" id="GO:0008840">
    <property type="term" value="F:4-hydroxy-tetrahydrodipicolinate synthase activity"/>
    <property type="evidence" value="ECO:0007669"/>
    <property type="project" value="UniProtKB-UniRule"/>
</dbReference>
<dbReference type="EMBL" id="JQJD01000005">
    <property type="protein sequence ID" value="KGN82891.1"/>
    <property type="molecule type" value="Genomic_DNA"/>
</dbReference>
<evidence type="ECO:0000256" key="6">
    <source>
        <dbReference type="ARBA" id="ARBA00022605"/>
    </source>
</evidence>
<organism evidence="16 17">
    <name type="scientific">Porphyromonas cangingivalis</name>
    <dbReference type="NCBI Taxonomy" id="36874"/>
    <lineage>
        <taxon>Bacteria</taxon>
        <taxon>Pseudomonadati</taxon>
        <taxon>Bacteroidota</taxon>
        <taxon>Bacteroidia</taxon>
        <taxon>Bacteroidales</taxon>
        <taxon>Porphyromonadaceae</taxon>
        <taxon>Porphyromonas</taxon>
    </lineage>
</organism>
<comment type="caution">
    <text evidence="16">The sequence shown here is derived from an EMBL/GenBank/DDBJ whole genome shotgun (WGS) entry which is preliminary data.</text>
</comment>
<dbReference type="AlphaFoldDB" id="A0A0A2EVI5"/>
<protein>
    <recommendedName>
        <fullName evidence="4 12">4-hydroxy-tetrahydrodipicolinate synthase</fullName>
        <shortName evidence="12">HTPA synthase</shortName>
        <ecNumber evidence="4 12">4.3.3.7</ecNumber>
    </recommendedName>
</protein>
<dbReference type="UniPathway" id="UPA00034">
    <property type="reaction ID" value="UER00017"/>
</dbReference>
<keyword evidence="17" id="KW-1185">Reference proteome</keyword>
<evidence type="ECO:0000256" key="12">
    <source>
        <dbReference type="HAMAP-Rule" id="MF_00418"/>
    </source>
</evidence>
<accession>A0A0A2EVI5</accession>
<evidence type="ECO:0000256" key="15">
    <source>
        <dbReference type="PIRSR" id="PIRSR001365-2"/>
    </source>
</evidence>
<keyword evidence="10 12" id="KW-0704">Schiff base</keyword>
<evidence type="ECO:0000256" key="11">
    <source>
        <dbReference type="ARBA" id="ARBA00047836"/>
    </source>
</evidence>
<evidence type="ECO:0000256" key="8">
    <source>
        <dbReference type="ARBA" id="ARBA00023154"/>
    </source>
</evidence>
<feature type="active site" description="Schiff-base intermediate with substrate" evidence="12 14">
    <location>
        <position position="166"/>
    </location>
</feature>
<name>A0A0A2EVI5_PORCN</name>
<evidence type="ECO:0000313" key="17">
    <source>
        <dbReference type="Proteomes" id="UP000030125"/>
    </source>
</evidence>
<evidence type="ECO:0000256" key="5">
    <source>
        <dbReference type="ARBA" id="ARBA00022490"/>
    </source>
</evidence>
<keyword evidence="6 12" id="KW-0028">Amino-acid biosynthesis</keyword>
<evidence type="ECO:0000256" key="10">
    <source>
        <dbReference type="ARBA" id="ARBA00023270"/>
    </source>
</evidence>
<dbReference type="SMART" id="SM01130">
    <property type="entry name" value="DHDPS"/>
    <property type="match status" value="1"/>
</dbReference>